<name>A0A091DHL1_FUKDA</name>
<protein>
    <submittedName>
        <fullName evidence="2">Uncharacterized protein</fullName>
    </submittedName>
</protein>
<keyword evidence="3" id="KW-1185">Reference proteome</keyword>
<sequence length="110" mass="12159">MKHHTSVPHAPTFTSQKDQRTWSLCLLPSVSLQPQPPAREASDFGPGRHRQQAQAPGDSKITSGKRPRMLLVWATAQPIKKSLAMPGLKPAAGIRPRHTGQEQRDQLKGR</sequence>
<reference evidence="2 3" key="1">
    <citation type="submission" date="2013-11" db="EMBL/GenBank/DDBJ databases">
        <title>The Damaraland mole rat (Fukomys damarensis) genome and evolution of African mole rats.</title>
        <authorList>
            <person name="Gladyshev V.N."/>
            <person name="Fang X."/>
        </authorList>
    </citation>
    <scope>NUCLEOTIDE SEQUENCE [LARGE SCALE GENOMIC DNA]</scope>
    <source>
        <tissue evidence="2">Liver</tissue>
    </source>
</reference>
<dbReference type="Proteomes" id="UP000028990">
    <property type="component" value="Unassembled WGS sequence"/>
</dbReference>
<dbReference type="AlphaFoldDB" id="A0A091DHL1"/>
<evidence type="ECO:0000313" key="3">
    <source>
        <dbReference type="Proteomes" id="UP000028990"/>
    </source>
</evidence>
<organism evidence="2 3">
    <name type="scientific">Fukomys damarensis</name>
    <name type="common">Damaraland mole rat</name>
    <name type="synonym">Cryptomys damarensis</name>
    <dbReference type="NCBI Taxonomy" id="885580"/>
    <lineage>
        <taxon>Eukaryota</taxon>
        <taxon>Metazoa</taxon>
        <taxon>Chordata</taxon>
        <taxon>Craniata</taxon>
        <taxon>Vertebrata</taxon>
        <taxon>Euteleostomi</taxon>
        <taxon>Mammalia</taxon>
        <taxon>Eutheria</taxon>
        <taxon>Euarchontoglires</taxon>
        <taxon>Glires</taxon>
        <taxon>Rodentia</taxon>
        <taxon>Hystricomorpha</taxon>
        <taxon>Bathyergidae</taxon>
        <taxon>Fukomys</taxon>
    </lineage>
</organism>
<evidence type="ECO:0000313" key="2">
    <source>
        <dbReference type="EMBL" id="KFO29998.1"/>
    </source>
</evidence>
<proteinExistence type="predicted"/>
<evidence type="ECO:0000256" key="1">
    <source>
        <dbReference type="SAM" id="MobiDB-lite"/>
    </source>
</evidence>
<feature type="compositionally biased region" description="Basic and acidic residues" evidence="1">
    <location>
        <begin position="99"/>
        <end position="110"/>
    </location>
</feature>
<feature type="region of interest" description="Disordered" evidence="1">
    <location>
        <begin position="83"/>
        <end position="110"/>
    </location>
</feature>
<accession>A0A091DHL1</accession>
<dbReference type="EMBL" id="KN122517">
    <property type="protein sequence ID" value="KFO29998.1"/>
    <property type="molecule type" value="Genomic_DNA"/>
</dbReference>
<gene>
    <name evidence="2" type="ORF">H920_08601</name>
</gene>
<feature type="region of interest" description="Disordered" evidence="1">
    <location>
        <begin position="28"/>
        <end position="66"/>
    </location>
</feature>